<protein>
    <submittedName>
        <fullName evidence="1">Uncharacterized protein</fullName>
    </submittedName>
</protein>
<dbReference type="Proteomes" id="UP000822476">
    <property type="component" value="Unassembled WGS sequence"/>
</dbReference>
<dbReference type="AlphaFoldDB" id="A0A8S9YZT1"/>
<accession>A0A8S9YZT1</accession>
<organism evidence="1 2">
    <name type="scientific">Paragonimus skrjabini miyazakii</name>
    <dbReference type="NCBI Taxonomy" id="59628"/>
    <lineage>
        <taxon>Eukaryota</taxon>
        <taxon>Metazoa</taxon>
        <taxon>Spiralia</taxon>
        <taxon>Lophotrochozoa</taxon>
        <taxon>Platyhelminthes</taxon>
        <taxon>Trematoda</taxon>
        <taxon>Digenea</taxon>
        <taxon>Plagiorchiida</taxon>
        <taxon>Troglotremata</taxon>
        <taxon>Troglotrematidae</taxon>
        <taxon>Paragonimus</taxon>
    </lineage>
</organism>
<gene>
    <name evidence="1" type="ORF">EG68_01901</name>
</gene>
<keyword evidence="2" id="KW-1185">Reference proteome</keyword>
<dbReference type="EMBL" id="JTDE01000660">
    <property type="protein sequence ID" value="KAF7260649.1"/>
    <property type="molecule type" value="Genomic_DNA"/>
</dbReference>
<proteinExistence type="predicted"/>
<comment type="caution">
    <text evidence="1">The sequence shown here is derived from an EMBL/GenBank/DDBJ whole genome shotgun (WGS) entry which is preliminary data.</text>
</comment>
<sequence length="45" mass="5206">MNVITAIDCEFCSVYDYVFTTTVFYACENFDLISLLEPLISRTPF</sequence>
<evidence type="ECO:0000313" key="1">
    <source>
        <dbReference type="EMBL" id="KAF7260649.1"/>
    </source>
</evidence>
<evidence type="ECO:0000313" key="2">
    <source>
        <dbReference type="Proteomes" id="UP000822476"/>
    </source>
</evidence>
<name>A0A8S9YZT1_9TREM</name>
<reference evidence="1" key="1">
    <citation type="submission" date="2019-07" db="EMBL/GenBank/DDBJ databases">
        <title>Annotation for the trematode Paragonimus miyazaki's.</title>
        <authorList>
            <person name="Choi Y.-J."/>
        </authorList>
    </citation>
    <scope>NUCLEOTIDE SEQUENCE</scope>
    <source>
        <strain evidence="1">Japan</strain>
    </source>
</reference>